<feature type="binding site" evidence="5">
    <location>
        <position position="60"/>
    </location>
    <ligand>
        <name>S-adenosyl-L-methionine</name>
        <dbReference type="ChEBI" id="CHEBI:59789"/>
    </ligand>
</feature>
<dbReference type="PANTHER" id="PTHR10920">
    <property type="entry name" value="RIBOSOMAL RNA METHYLTRANSFERASE"/>
    <property type="match status" value="1"/>
</dbReference>
<evidence type="ECO:0000313" key="8">
    <source>
        <dbReference type="Proteomes" id="UP000740329"/>
    </source>
</evidence>
<keyword evidence="1 5" id="KW-0698">rRNA processing</keyword>
<feature type="domain" description="Ribosomal RNA methyltransferase FtsJ" evidence="6">
    <location>
        <begin position="26"/>
        <end position="203"/>
    </location>
</feature>
<dbReference type="AlphaFoldDB" id="A0A8J7RN25"/>
<dbReference type="EC" id="2.1.1.166" evidence="5"/>
<evidence type="ECO:0000313" key="7">
    <source>
        <dbReference type="EMBL" id="MBP2201906.1"/>
    </source>
</evidence>
<keyword evidence="3 5" id="KW-0808">Transferase</keyword>
<evidence type="ECO:0000256" key="4">
    <source>
        <dbReference type="ARBA" id="ARBA00022691"/>
    </source>
</evidence>
<dbReference type="PANTHER" id="PTHR10920:SF13">
    <property type="entry name" value="PRE-RRNA 2'-O-RIBOSE RNA METHYLTRANSFERASE FTSJ3"/>
    <property type="match status" value="1"/>
</dbReference>
<accession>A0A8J7RN25</accession>
<evidence type="ECO:0000259" key="6">
    <source>
        <dbReference type="Pfam" id="PF01728"/>
    </source>
</evidence>
<keyword evidence="2 5" id="KW-0489">Methyltransferase</keyword>
<dbReference type="OrthoDB" id="26307at2157"/>
<feature type="binding site" evidence="5">
    <location>
        <position position="58"/>
    </location>
    <ligand>
        <name>S-adenosyl-L-methionine</name>
        <dbReference type="ChEBI" id="CHEBI:59789"/>
    </ligand>
</feature>
<name>A0A8J7RN25_METVO</name>
<feature type="binding site" evidence="5">
    <location>
        <position position="120"/>
    </location>
    <ligand>
        <name>S-adenosyl-L-methionine</name>
        <dbReference type="ChEBI" id="CHEBI:59789"/>
    </ligand>
</feature>
<keyword evidence="5" id="KW-0963">Cytoplasm</keyword>
<dbReference type="InterPro" id="IPR050082">
    <property type="entry name" value="RNA_methyltr_RlmE"/>
</dbReference>
<comment type="similarity">
    <text evidence="5">Belongs to the class I-like SAM-binding methyltransferase superfamily. RNA methyltransferase RlmE family.</text>
</comment>
<gene>
    <name evidence="5" type="primary">rlmE</name>
    <name evidence="7" type="ORF">J3E07_001346</name>
</gene>
<evidence type="ECO:0000256" key="1">
    <source>
        <dbReference type="ARBA" id="ARBA00022552"/>
    </source>
</evidence>
<dbReference type="SUPFAM" id="SSF53335">
    <property type="entry name" value="S-adenosyl-L-methionine-dependent methyltransferases"/>
    <property type="match status" value="1"/>
</dbReference>
<comment type="function">
    <text evidence="5">Specifically methylates the uridine in position 2552 of 23S rRNA at the 2'-O position of the ribose in the fully assembled 50S ribosomal subunit.</text>
</comment>
<comment type="subcellular location">
    <subcellularLocation>
        <location evidence="5">Cytoplasm</location>
    </subcellularLocation>
</comment>
<dbReference type="InterPro" id="IPR002877">
    <property type="entry name" value="RNA_MeTrfase_FtsJ_dom"/>
</dbReference>
<comment type="catalytic activity">
    <reaction evidence="5">
        <text>uridine(2552) in 23S rRNA + S-adenosyl-L-methionine = 2'-O-methyluridine(2552) in 23S rRNA + S-adenosyl-L-homocysteine + H(+)</text>
        <dbReference type="Rhea" id="RHEA:42720"/>
        <dbReference type="Rhea" id="RHEA-COMP:10202"/>
        <dbReference type="Rhea" id="RHEA-COMP:10203"/>
        <dbReference type="ChEBI" id="CHEBI:15378"/>
        <dbReference type="ChEBI" id="CHEBI:57856"/>
        <dbReference type="ChEBI" id="CHEBI:59789"/>
        <dbReference type="ChEBI" id="CHEBI:65315"/>
        <dbReference type="ChEBI" id="CHEBI:74478"/>
        <dbReference type="EC" id="2.1.1.166"/>
    </reaction>
</comment>
<feature type="binding site" evidence="5">
    <location>
        <position position="78"/>
    </location>
    <ligand>
        <name>S-adenosyl-L-methionine</name>
        <dbReference type="ChEBI" id="CHEBI:59789"/>
    </ligand>
</feature>
<dbReference type="RefSeq" id="WP_209591429.1">
    <property type="nucleotide sequence ID" value="NZ_JAGGMU010000004.1"/>
</dbReference>
<dbReference type="InterPro" id="IPR029063">
    <property type="entry name" value="SAM-dependent_MTases_sf"/>
</dbReference>
<evidence type="ECO:0000256" key="5">
    <source>
        <dbReference type="HAMAP-Rule" id="MF_01547"/>
    </source>
</evidence>
<sequence length="291" mass="33304">MGKKDKRWVLQRKRDFYYNLAKKNQYRSRATYKLFQLNEKFNFIKEDNVVIDLGCAPGGWLQSAREIVGEDGFVVGIDLQKVKPLNYDNVIAIRGDMTKEEILKEAISHLPRNPDVIICDASPNVSGVWDVDHTCSLILTTMALMTSTRVLKKGGNFVVKVFQGDLFNKYTDLVSTYFDKVITTKPKASRGESAEVYVIGRRFNGKLFDLESEHPLAKLLKNSLQESGEKITEIKKERKIKITSSKGTTTVETALTTENNQNDEKENLIIKKDEKNPELLIKHIREMRKNK</sequence>
<evidence type="ECO:0000256" key="2">
    <source>
        <dbReference type="ARBA" id="ARBA00022603"/>
    </source>
</evidence>
<dbReference type="Proteomes" id="UP000740329">
    <property type="component" value="Unassembled WGS sequence"/>
</dbReference>
<reference evidence="7" key="1">
    <citation type="submission" date="2021-03" db="EMBL/GenBank/DDBJ databases">
        <title>Genomic Encyclopedia of Type Strains, Phase IV (KMG-V): Genome sequencing to study the core and pangenomes of soil and plant-associated prokaryotes.</title>
        <authorList>
            <person name="Whitman W."/>
        </authorList>
    </citation>
    <scope>NUCLEOTIDE SEQUENCE</scope>
    <source>
        <strain evidence="7">C4</strain>
    </source>
</reference>
<dbReference type="EMBL" id="JAGGMV010000004">
    <property type="protein sequence ID" value="MBP2201906.1"/>
    <property type="molecule type" value="Genomic_DNA"/>
</dbReference>
<dbReference type="HAMAP" id="MF_01547">
    <property type="entry name" value="RNA_methyltr_E"/>
    <property type="match status" value="1"/>
</dbReference>
<organism evidence="7 8">
    <name type="scientific">Methanococcus voltae</name>
    <dbReference type="NCBI Taxonomy" id="2188"/>
    <lineage>
        <taxon>Archaea</taxon>
        <taxon>Methanobacteriati</taxon>
        <taxon>Methanobacteriota</taxon>
        <taxon>Methanomada group</taxon>
        <taxon>Methanococci</taxon>
        <taxon>Methanococcales</taxon>
        <taxon>Methanococcaceae</taxon>
        <taxon>Methanococcus</taxon>
    </lineage>
</organism>
<protein>
    <recommendedName>
        <fullName evidence="5">Ribosomal RNA large subunit methyltransferase E</fullName>
        <ecNumber evidence="5">2.1.1.166</ecNumber>
    </recommendedName>
    <alternativeName>
        <fullName evidence="5">23S rRNA Um2552 methyltransferase</fullName>
    </alternativeName>
    <alternativeName>
        <fullName evidence="5">rRNA (uridine-2'-O-)-methyltransferase</fullName>
    </alternativeName>
</protein>
<dbReference type="Gene3D" id="3.40.50.150">
    <property type="entry name" value="Vaccinia Virus protein VP39"/>
    <property type="match status" value="1"/>
</dbReference>
<keyword evidence="4 5" id="KW-0949">S-adenosyl-L-methionine</keyword>
<evidence type="ECO:0000256" key="3">
    <source>
        <dbReference type="ARBA" id="ARBA00022679"/>
    </source>
</evidence>
<dbReference type="GO" id="GO:0008650">
    <property type="term" value="F:rRNA (uridine-2'-O-)-methyltransferase activity"/>
    <property type="evidence" value="ECO:0007669"/>
    <property type="project" value="UniProtKB-UniRule"/>
</dbReference>
<feature type="binding site" evidence="5">
    <location>
        <position position="96"/>
    </location>
    <ligand>
        <name>S-adenosyl-L-methionine</name>
        <dbReference type="ChEBI" id="CHEBI:59789"/>
    </ligand>
</feature>
<comment type="caution">
    <text evidence="7">The sequence shown here is derived from an EMBL/GenBank/DDBJ whole genome shotgun (WGS) entry which is preliminary data.</text>
</comment>
<dbReference type="Pfam" id="PF01728">
    <property type="entry name" value="FtsJ"/>
    <property type="match status" value="1"/>
</dbReference>
<dbReference type="InterPro" id="IPR015507">
    <property type="entry name" value="rRNA-MeTfrase_E"/>
</dbReference>
<feature type="active site" description="Proton acceptor" evidence="5">
    <location>
        <position position="160"/>
    </location>
</feature>
<proteinExistence type="inferred from homology"/>
<dbReference type="GO" id="GO:0005737">
    <property type="term" value="C:cytoplasm"/>
    <property type="evidence" value="ECO:0007669"/>
    <property type="project" value="UniProtKB-SubCell"/>
</dbReference>